<feature type="domain" description="PBSX phage terminase small subunit-like N-terminal" evidence="2">
    <location>
        <begin position="1"/>
        <end position="51"/>
    </location>
</feature>
<evidence type="ECO:0000259" key="2">
    <source>
        <dbReference type="Pfam" id="PF10668"/>
    </source>
</evidence>
<reference evidence="3 4" key="1">
    <citation type="submission" date="2022-05" db="EMBL/GenBank/DDBJ databases">
        <title>Genome Sequencing of Bee-Associated Microbes.</title>
        <authorList>
            <person name="Dunlap C."/>
        </authorList>
    </citation>
    <scope>NUCLEOTIDE SEQUENCE [LARGE SCALE GENOMIC DNA]</scope>
    <source>
        <strain evidence="3 4">NRRL NRS-750</strain>
    </source>
</reference>
<feature type="region of interest" description="Disordered" evidence="1">
    <location>
        <begin position="43"/>
        <end position="80"/>
    </location>
</feature>
<protein>
    <submittedName>
        <fullName evidence="3">Phage terminase small subunit</fullName>
    </submittedName>
</protein>
<keyword evidence="4" id="KW-1185">Reference proteome</keyword>
<sequence>MSRERSQHREKAFKLWCEGGRTRKLASIARELGIRPELVRKWKSQDRWEERPDPKTRRGAPDGNKNALGNKGGAPHRNKNAVTHGMYETIWADMLDPEERIKMMEVETDPQKQVENEIRFLEIRERRMLMRINKLQDGWDSESSVSKHETFRKPIGVVPSFDEAGTMEMKKVYETVAVEVERTVKKPHVLERILAIEDALTRVQDKKGKFIELLDKINRGELNDEEKRVRIEKLKAETKLLNQKAW</sequence>
<proteinExistence type="predicted"/>
<dbReference type="InterPro" id="IPR018925">
    <property type="entry name" value="XtmA-like_N"/>
</dbReference>
<evidence type="ECO:0000313" key="3">
    <source>
        <dbReference type="EMBL" id="MCY9529158.1"/>
    </source>
</evidence>
<dbReference type="EMBL" id="JAMDLY010000008">
    <property type="protein sequence ID" value="MCY9529158.1"/>
    <property type="molecule type" value="Genomic_DNA"/>
</dbReference>
<dbReference type="Pfam" id="PF10668">
    <property type="entry name" value="Phage_terminase"/>
    <property type="match status" value="1"/>
</dbReference>
<accession>A0ABT4E9L4</accession>
<evidence type="ECO:0000256" key="1">
    <source>
        <dbReference type="SAM" id="MobiDB-lite"/>
    </source>
</evidence>
<gene>
    <name evidence="3" type="primary">terS</name>
    <name evidence="3" type="ORF">M5X04_07390</name>
</gene>
<comment type="caution">
    <text evidence="3">The sequence shown here is derived from an EMBL/GenBank/DDBJ whole genome shotgun (WGS) entry which is preliminary data.</text>
</comment>
<evidence type="ECO:0000313" key="4">
    <source>
        <dbReference type="Proteomes" id="UP001527090"/>
    </source>
</evidence>
<name>A0ABT4E9L4_PAEAL</name>
<dbReference type="Proteomes" id="UP001527090">
    <property type="component" value="Unassembled WGS sequence"/>
</dbReference>
<organism evidence="3 4">
    <name type="scientific">Paenibacillus alvei</name>
    <name type="common">Bacillus alvei</name>
    <dbReference type="NCBI Taxonomy" id="44250"/>
    <lineage>
        <taxon>Bacteria</taxon>
        <taxon>Bacillati</taxon>
        <taxon>Bacillota</taxon>
        <taxon>Bacilli</taxon>
        <taxon>Bacillales</taxon>
        <taxon>Paenibacillaceae</taxon>
        <taxon>Paenibacillus</taxon>
    </lineage>
</organism>
<dbReference type="RefSeq" id="WP_268631884.1">
    <property type="nucleotide sequence ID" value="NZ_JAMDLY010000008.1"/>
</dbReference>
<feature type="compositionally biased region" description="Basic and acidic residues" evidence="1">
    <location>
        <begin position="43"/>
        <end position="60"/>
    </location>
</feature>
<dbReference type="NCBIfam" id="NF040601">
    <property type="entry name" value="TerS_not_xtmA"/>
    <property type="match status" value="1"/>
</dbReference>